<organism evidence="2 3">
    <name type="scientific">Chrysochromulina tobinii</name>
    <dbReference type="NCBI Taxonomy" id="1460289"/>
    <lineage>
        <taxon>Eukaryota</taxon>
        <taxon>Haptista</taxon>
        <taxon>Haptophyta</taxon>
        <taxon>Prymnesiophyceae</taxon>
        <taxon>Prymnesiales</taxon>
        <taxon>Chrysochromulinaceae</taxon>
        <taxon>Chrysochromulina</taxon>
    </lineage>
</organism>
<sequence>MLLFSALILGAALKADEEQAALLQRKHAVDDEAASAKEAAEKPAAASDAAAAKGRAQVLVMVSDHGSGTSNLEKALGTHPCMFSLGETFGTKLLWSKGKDPAECTPGRGGEFVLFDADSGNFNPGSVPPIEKEIAGSIEDCLSNNLGKDRSPIDSAHSLFPGLQYNLADYYVRVRDLVCKGVPADVCPPSDCTISVKMFPAHVDGKAVEQFTKADVATECTRKKNEKAMEAWKKELGNLKQNPKIATLKVTRNERDRQFSTFHRFGIDPEFDCSFPRPPSSFATASKAYADVEIQNENCWADAPGAEKCLRDALQLVNLSAESKGFLQAATELVLVPRGGGGAGAAQRA</sequence>
<dbReference type="Proteomes" id="UP000037460">
    <property type="component" value="Unassembled WGS sequence"/>
</dbReference>
<keyword evidence="1" id="KW-0732">Signal</keyword>
<name>A0A0M0JWQ3_9EUKA</name>
<dbReference type="EMBL" id="JWZX01002115">
    <property type="protein sequence ID" value="KOO30960.1"/>
    <property type="molecule type" value="Genomic_DNA"/>
</dbReference>
<proteinExistence type="predicted"/>
<dbReference type="AlphaFoldDB" id="A0A0M0JWQ3"/>
<accession>A0A0M0JWQ3</accession>
<gene>
    <name evidence="2" type="ORF">Ctob_012448</name>
</gene>
<evidence type="ECO:0000313" key="3">
    <source>
        <dbReference type="Proteomes" id="UP000037460"/>
    </source>
</evidence>
<protein>
    <submittedName>
        <fullName evidence="2">Uncharacterized protein</fullName>
    </submittedName>
</protein>
<comment type="caution">
    <text evidence="2">The sequence shown here is derived from an EMBL/GenBank/DDBJ whole genome shotgun (WGS) entry which is preliminary data.</text>
</comment>
<evidence type="ECO:0000313" key="2">
    <source>
        <dbReference type="EMBL" id="KOO30960.1"/>
    </source>
</evidence>
<feature type="chain" id="PRO_5012881562" evidence="1">
    <location>
        <begin position="16"/>
        <end position="349"/>
    </location>
</feature>
<keyword evidence="3" id="KW-1185">Reference proteome</keyword>
<feature type="signal peptide" evidence="1">
    <location>
        <begin position="1"/>
        <end position="15"/>
    </location>
</feature>
<evidence type="ECO:0000256" key="1">
    <source>
        <dbReference type="SAM" id="SignalP"/>
    </source>
</evidence>
<reference evidence="3" key="1">
    <citation type="journal article" date="2015" name="PLoS Genet.">
        <title>Genome Sequence and Transcriptome Analyses of Chrysochromulina tobin: Metabolic Tools for Enhanced Algal Fitness in the Prominent Order Prymnesiales (Haptophyceae).</title>
        <authorList>
            <person name="Hovde B.T."/>
            <person name="Deodato C.R."/>
            <person name="Hunsperger H.M."/>
            <person name="Ryken S.A."/>
            <person name="Yost W."/>
            <person name="Jha R.K."/>
            <person name="Patterson J."/>
            <person name="Monnat R.J. Jr."/>
            <person name="Barlow S.B."/>
            <person name="Starkenburg S.R."/>
            <person name="Cattolico R.A."/>
        </authorList>
    </citation>
    <scope>NUCLEOTIDE SEQUENCE</scope>
    <source>
        <strain evidence="3">CCMP291</strain>
    </source>
</reference>